<keyword evidence="3" id="KW-1185">Reference proteome</keyword>
<feature type="region of interest" description="Disordered" evidence="1">
    <location>
        <begin position="180"/>
        <end position="206"/>
    </location>
</feature>
<organism evidence="2 3">
    <name type="scientific">Exidia glandulosa HHB12029</name>
    <dbReference type="NCBI Taxonomy" id="1314781"/>
    <lineage>
        <taxon>Eukaryota</taxon>
        <taxon>Fungi</taxon>
        <taxon>Dikarya</taxon>
        <taxon>Basidiomycota</taxon>
        <taxon>Agaricomycotina</taxon>
        <taxon>Agaricomycetes</taxon>
        <taxon>Auriculariales</taxon>
        <taxon>Exidiaceae</taxon>
        <taxon>Exidia</taxon>
    </lineage>
</organism>
<name>A0A165KFU9_EXIGL</name>
<dbReference type="OrthoDB" id="5399006at2759"/>
<sequence length="304" mass="33286">MRLPCPDIPLCPVNVLTHYISRTTQRVLRSDQPRLHTLLAAGCGFGTGHPREHTWFSPLASTASGYQRLLRPRATVTSQPGRLIHRLRITAPFLAANFIIALHDVGQLTLELPTRACFIMKAFMEYWHSSTQVRCTLGQASTWLPVQYKPSVQTKDKGASKTVACAPNASAVQGGQFGRGYGFPSDEQQRPTHDSRTLDDRTRMRNTNSRHRDLLYSRSSHVLFLPAASASLLQGACGAHSIRVVAGTGAASAHSTFAHARASCGRYEFFKAGYRVALVARNGDVLADETHQAEGEVEAFSVTS</sequence>
<reference evidence="2 3" key="1">
    <citation type="journal article" date="2016" name="Mol. Biol. Evol.">
        <title>Comparative Genomics of Early-Diverging Mushroom-Forming Fungi Provides Insights into the Origins of Lignocellulose Decay Capabilities.</title>
        <authorList>
            <person name="Nagy L.G."/>
            <person name="Riley R."/>
            <person name="Tritt A."/>
            <person name="Adam C."/>
            <person name="Daum C."/>
            <person name="Floudas D."/>
            <person name="Sun H."/>
            <person name="Yadav J.S."/>
            <person name="Pangilinan J."/>
            <person name="Larsson K.H."/>
            <person name="Matsuura K."/>
            <person name="Barry K."/>
            <person name="Labutti K."/>
            <person name="Kuo R."/>
            <person name="Ohm R.A."/>
            <person name="Bhattacharya S.S."/>
            <person name="Shirouzu T."/>
            <person name="Yoshinaga Y."/>
            <person name="Martin F.M."/>
            <person name="Grigoriev I.V."/>
            <person name="Hibbett D.S."/>
        </authorList>
    </citation>
    <scope>NUCLEOTIDE SEQUENCE [LARGE SCALE GENOMIC DNA]</scope>
    <source>
        <strain evidence="2 3">HHB12029</strain>
    </source>
</reference>
<protein>
    <submittedName>
        <fullName evidence="2">Uncharacterized protein</fullName>
    </submittedName>
</protein>
<gene>
    <name evidence="2" type="ORF">EXIGLDRAFT_435237</name>
</gene>
<evidence type="ECO:0000313" key="2">
    <source>
        <dbReference type="EMBL" id="KZV96272.1"/>
    </source>
</evidence>
<evidence type="ECO:0000256" key="1">
    <source>
        <dbReference type="SAM" id="MobiDB-lite"/>
    </source>
</evidence>
<evidence type="ECO:0000313" key="3">
    <source>
        <dbReference type="Proteomes" id="UP000077266"/>
    </source>
</evidence>
<dbReference type="AlphaFoldDB" id="A0A165KFU9"/>
<accession>A0A165KFU9</accession>
<proteinExistence type="predicted"/>
<dbReference type="EMBL" id="KV425945">
    <property type="protein sequence ID" value="KZV96272.1"/>
    <property type="molecule type" value="Genomic_DNA"/>
</dbReference>
<dbReference type="Proteomes" id="UP000077266">
    <property type="component" value="Unassembled WGS sequence"/>
</dbReference>
<feature type="compositionally biased region" description="Basic and acidic residues" evidence="1">
    <location>
        <begin position="187"/>
        <end position="203"/>
    </location>
</feature>
<dbReference type="InParanoid" id="A0A165KFU9"/>